<dbReference type="AlphaFoldDB" id="A0A1I5J0V0"/>
<evidence type="ECO:0000259" key="1">
    <source>
        <dbReference type="Pfam" id="PF08486"/>
    </source>
</evidence>
<proteinExistence type="predicted"/>
<keyword evidence="3" id="KW-1185">Reference proteome</keyword>
<dbReference type="Proteomes" id="UP000198806">
    <property type="component" value="Unassembled WGS sequence"/>
</dbReference>
<dbReference type="NCBIfam" id="TIGR02669">
    <property type="entry name" value="SpoIID_LytB"/>
    <property type="match status" value="1"/>
</dbReference>
<accession>A0A1I5J0V0</accession>
<dbReference type="STRING" id="1527.SAMN04489757_1614"/>
<evidence type="ECO:0000313" key="3">
    <source>
        <dbReference type="Proteomes" id="UP000198806"/>
    </source>
</evidence>
<dbReference type="PANTHER" id="PTHR30032">
    <property type="entry name" value="N-ACETYLMURAMOYL-L-ALANINE AMIDASE-RELATED"/>
    <property type="match status" value="1"/>
</dbReference>
<dbReference type="InterPro" id="IPR051922">
    <property type="entry name" value="Bact_Sporulation_Assoc"/>
</dbReference>
<evidence type="ECO:0000313" key="2">
    <source>
        <dbReference type="EMBL" id="SFO66397.1"/>
    </source>
</evidence>
<dbReference type="InterPro" id="IPR013486">
    <property type="entry name" value="SpoIID/LytB"/>
</dbReference>
<protein>
    <submittedName>
        <fullName evidence="2">Stage II sporulation protein D</fullName>
    </submittedName>
</protein>
<dbReference type="GO" id="GO:0030288">
    <property type="term" value="C:outer membrane-bounded periplasmic space"/>
    <property type="evidence" value="ECO:0007669"/>
    <property type="project" value="TreeGrafter"/>
</dbReference>
<dbReference type="PANTHER" id="PTHR30032:SF4">
    <property type="entry name" value="AMIDASE ENHANCER"/>
    <property type="match status" value="1"/>
</dbReference>
<organism evidence="2 3">
    <name type="scientific">Anaerocolumna aminovalerica</name>
    <dbReference type="NCBI Taxonomy" id="1527"/>
    <lineage>
        <taxon>Bacteria</taxon>
        <taxon>Bacillati</taxon>
        <taxon>Bacillota</taxon>
        <taxon>Clostridia</taxon>
        <taxon>Lachnospirales</taxon>
        <taxon>Lachnospiraceae</taxon>
        <taxon>Anaerocolumna</taxon>
    </lineage>
</organism>
<sequence length="514" mass="57748">MVPNVQAATDQQYIRVGLESRFKDRSKITIKTKRIGMGYSVNNGFREEVDLVSNSGFSFSPAQGYYFSVQKVFKNYSQAKQVVESLKELDVNAYPVILYRNTWNVYIGGSTDKESVKVQLGKVTGRFGFTYSDIMKDNQYRILVEGQGDCFLIDVDKYMAYPQFVSSTYNSSGVPLLDLESFQYRGRIEIGRYKSNSLKAVNIVNLEEYLYGVVPGEVSSSWPKEALKAQAVCARGYAILKAGFRSDSTVNKPYKIDDTTKSQVYKGYNVETKATNQAVNETKGETVTYNNKIISTYYSSTSGGSTENVEDVWSITSPYLRSVPDLYENEPELKPWIVKLTKSEIYSKLLDRGMQVGSVLEVIPEIRTSSGRVYSLRIKGTKKNVVLQTEIIRTALSLYSTKFKVIKYGDKPDTVVMQGSSGSERKQISNSYVIDGNYQVKKASQSLEQYIVLSEDNRTNFPRIVPKNNNTIYFAGQGYGHGVGMSQSGAKGMAEAGFTYKEILEHYFTGTKVR</sequence>
<dbReference type="GO" id="GO:0030435">
    <property type="term" value="P:sporulation resulting in formation of a cellular spore"/>
    <property type="evidence" value="ECO:0007669"/>
    <property type="project" value="InterPro"/>
</dbReference>
<name>A0A1I5J0V0_9FIRM</name>
<dbReference type="Pfam" id="PF08486">
    <property type="entry name" value="SpoIID"/>
    <property type="match status" value="1"/>
</dbReference>
<feature type="domain" description="Sporulation stage II protein D amidase enhancer LytB N-terminal" evidence="1">
    <location>
        <begin position="195"/>
        <end position="289"/>
    </location>
</feature>
<dbReference type="EMBL" id="FOWD01000061">
    <property type="protein sequence ID" value="SFO66397.1"/>
    <property type="molecule type" value="Genomic_DNA"/>
</dbReference>
<reference evidence="2 3" key="1">
    <citation type="submission" date="2016-10" db="EMBL/GenBank/DDBJ databases">
        <authorList>
            <person name="de Groot N.N."/>
        </authorList>
    </citation>
    <scope>NUCLEOTIDE SEQUENCE [LARGE SCALE GENOMIC DNA]</scope>
    <source>
        <strain evidence="2 3">DSM 1283</strain>
    </source>
</reference>
<gene>
    <name evidence="2" type="ORF">SAMN04489757_1614</name>
</gene>
<dbReference type="InterPro" id="IPR013693">
    <property type="entry name" value="SpoIID/LytB_N"/>
</dbReference>